<comment type="caution">
    <text evidence="1">The sequence shown here is derived from an EMBL/GenBank/DDBJ whole genome shotgun (WGS) entry which is preliminary data.</text>
</comment>
<gene>
    <name evidence="1" type="ORF">DDQ50_15895</name>
</gene>
<accession>A0A2V1HLC1</accession>
<dbReference type="InterPro" id="IPR039261">
    <property type="entry name" value="FNR_nucleotide-bd"/>
</dbReference>
<reference evidence="1 2" key="1">
    <citation type="submission" date="2018-05" db="EMBL/GenBank/DDBJ databases">
        <title>Amnibacterium sp. M8JJ-5, whole genome shotgun sequence.</title>
        <authorList>
            <person name="Tuo L."/>
        </authorList>
    </citation>
    <scope>NUCLEOTIDE SEQUENCE [LARGE SCALE GENOMIC DNA]</scope>
    <source>
        <strain evidence="1 2">M8JJ-5</strain>
    </source>
</reference>
<dbReference type="AlphaFoldDB" id="A0A2V1HLC1"/>
<name>A0A2V1HLC1_9MICO</name>
<sequence length="108" mass="11551">MTIEAMLATMPLCTYGQVVIESDDEIAPLNLPRRVQVRRVGVRRSITGDAITGEAVARAADAWLGEWMPGEHETRSSLFAWIGCEGSIAAADAADRLDHSLRAGLAGS</sequence>
<organism evidence="1 2">
    <name type="scientific">Amnibacterium flavum</name>
    <dbReference type="NCBI Taxonomy" id="2173173"/>
    <lineage>
        <taxon>Bacteria</taxon>
        <taxon>Bacillati</taxon>
        <taxon>Actinomycetota</taxon>
        <taxon>Actinomycetes</taxon>
        <taxon>Micrococcales</taxon>
        <taxon>Microbacteriaceae</taxon>
        <taxon>Amnibacterium</taxon>
    </lineage>
</organism>
<proteinExistence type="predicted"/>
<protein>
    <submittedName>
        <fullName evidence="1">Uncharacterized protein</fullName>
    </submittedName>
</protein>
<dbReference type="Gene3D" id="3.40.50.80">
    <property type="entry name" value="Nucleotide-binding domain of ferredoxin-NADP reductase (FNR) module"/>
    <property type="match status" value="1"/>
</dbReference>
<evidence type="ECO:0000313" key="2">
    <source>
        <dbReference type="Proteomes" id="UP000244893"/>
    </source>
</evidence>
<dbReference type="Proteomes" id="UP000244893">
    <property type="component" value="Unassembled WGS sequence"/>
</dbReference>
<evidence type="ECO:0000313" key="1">
    <source>
        <dbReference type="EMBL" id="PVZ93446.1"/>
    </source>
</evidence>
<keyword evidence="2" id="KW-1185">Reference proteome</keyword>
<dbReference type="EMBL" id="QEOP01000004">
    <property type="protein sequence ID" value="PVZ93446.1"/>
    <property type="molecule type" value="Genomic_DNA"/>
</dbReference>